<gene>
    <name evidence="2" type="ORF">DMC30DRAFT_398809</name>
</gene>
<feature type="compositionally biased region" description="Basic and acidic residues" evidence="1">
    <location>
        <begin position="130"/>
        <end position="148"/>
    </location>
</feature>
<reference evidence="2 3" key="1">
    <citation type="submission" date="2019-03" db="EMBL/GenBank/DDBJ databases">
        <title>Rhodosporidium diobovatum UCD-FST 08-225 genome sequencing, assembly, and annotation.</title>
        <authorList>
            <person name="Fakankun I.U."/>
            <person name="Fristensky B."/>
            <person name="Levin D.B."/>
        </authorList>
    </citation>
    <scope>NUCLEOTIDE SEQUENCE [LARGE SCALE GENOMIC DNA]</scope>
    <source>
        <strain evidence="2 3">UCD-FST 08-225</strain>
    </source>
</reference>
<protein>
    <submittedName>
        <fullName evidence="2">Uncharacterized protein</fullName>
    </submittedName>
</protein>
<dbReference type="Proteomes" id="UP000311382">
    <property type="component" value="Unassembled WGS sequence"/>
</dbReference>
<evidence type="ECO:0000313" key="2">
    <source>
        <dbReference type="EMBL" id="TNY20000.1"/>
    </source>
</evidence>
<sequence length="213" mass="23430">MTGSPRLGARHRSLGVRARPMRRCLSVVADWPTPSFRDFLSQGSRPDRVVSACSLLTRARPRSEAIPTPAAWFSRHSSPPLPGRYSESSCSAAVRASRLSCLANGQELTDLAELTRATRAWSPSVAPEPQRARGSDASRSKLRQHERTTTATSVPCTRPKYYANAKGRPRPCATRSASVLMASRSLARTQCVLAMRVLTTSVRRRRWRSSPSA</sequence>
<feature type="region of interest" description="Disordered" evidence="1">
    <location>
        <begin position="120"/>
        <end position="153"/>
    </location>
</feature>
<evidence type="ECO:0000256" key="1">
    <source>
        <dbReference type="SAM" id="MobiDB-lite"/>
    </source>
</evidence>
<name>A0A5C5FT78_9BASI</name>
<proteinExistence type="predicted"/>
<dbReference type="AlphaFoldDB" id="A0A5C5FT78"/>
<comment type="caution">
    <text evidence="2">The sequence shown here is derived from an EMBL/GenBank/DDBJ whole genome shotgun (WGS) entry which is preliminary data.</text>
</comment>
<accession>A0A5C5FT78</accession>
<evidence type="ECO:0000313" key="3">
    <source>
        <dbReference type="Proteomes" id="UP000311382"/>
    </source>
</evidence>
<keyword evidence="3" id="KW-1185">Reference proteome</keyword>
<dbReference type="EMBL" id="SOZI01000078">
    <property type="protein sequence ID" value="TNY20000.1"/>
    <property type="molecule type" value="Genomic_DNA"/>
</dbReference>
<organism evidence="2 3">
    <name type="scientific">Rhodotorula diobovata</name>
    <dbReference type="NCBI Taxonomy" id="5288"/>
    <lineage>
        <taxon>Eukaryota</taxon>
        <taxon>Fungi</taxon>
        <taxon>Dikarya</taxon>
        <taxon>Basidiomycota</taxon>
        <taxon>Pucciniomycotina</taxon>
        <taxon>Microbotryomycetes</taxon>
        <taxon>Sporidiobolales</taxon>
        <taxon>Sporidiobolaceae</taxon>
        <taxon>Rhodotorula</taxon>
    </lineage>
</organism>